<dbReference type="PANTHER" id="PTHR11228:SF35">
    <property type="entry name" value="MOLYBDENUM COFACTOR BIOSYNTHESIS PROTEIN A-RELATED"/>
    <property type="match status" value="1"/>
</dbReference>
<dbReference type="PROSITE" id="PS51918">
    <property type="entry name" value="RADICAL_SAM"/>
    <property type="match status" value="1"/>
</dbReference>
<dbReference type="InterPro" id="IPR006638">
    <property type="entry name" value="Elp3/MiaA/NifB-like_rSAM"/>
</dbReference>
<dbReference type="STRING" id="53952.A0127_08785"/>
<reference evidence="8" key="1">
    <citation type="submission" date="2016-03" db="EMBL/GenBank/DDBJ databases">
        <authorList>
            <person name="Oger P.M."/>
        </authorList>
    </citation>
    <scope>NUCLEOTIDE SEQUENCE [LARGE SCALE GENOMIC DNA]</scope>
    <source>
        <strain evidence="8">OG-1</strain>
    </source>
</reference>
<dbReference type="KEGG" id="tpep:A0127_08785"/>
<feature type="domain" description="TRAM" evidence="5">
    <location>
        <begin position="359"/>
        <end position="419"/>
    </location>
</feature>
<dbReference type="InterPro" id="IPR058240">
    <property type="entry name" value="rSAM_sf"/>
</dbReference>
<dbReference type="PROSITE" id="PS50926">
    <property type="entry name" value="TRAM"/>
    <property type="match status" value="1"/>
</dbReference>
<dbReference type="GO" id="GO:0003824">
    <property type="term" value="F:catalytic activity"/>
    <property type="evidence" value="ECO:0007669"/>
    <property type="project" value="InterPro"/>
</dbReference>
<dbReference type="SFLD" id="SFLDS00029">
    <property type="entry name" value="Radical_SAM"/>
    <property type="match status" value="1"/>
</dbReference>
<dbReference type="RefSeq" id="WP_062390909.1">
    <property type="nucleotide sequence ID" value="NZ_CP014750.1"/>
</dbReference>
<dbReference type="OrthoDB" id="371936at2157"/>
<dbReference type="InterPro" id="IPR013785">
    <property type="entry name" value="Aldolase_TIM"/>
</dbReference>
<evidence type="ECO:0000256" key="3">
    <source>
        <dbReference type="ARBA" id="ARBA00023004"/>
    </source>
</evidence>
<dbReference type="SMART" id="SM00729">
    <property type="entry name" value="Elp3"/>
    <property type="match status" value="1"/>
</dbReference>
<dbReference type="InterPro" id="IPR040088">
    <property type="entry name" value="MJ0103-like"/>
</dbReference>
<dbReference type="SFLD" id="SFLDG01110">
    <property type="entry name" value="Uncharacterised_Radical_SAM_Su"/>
    <property type="match status" value="1"/>
</dbReference>
<evidence type="ECO:0000313" key="8">
    <source>
        <dbReference type="Proteomes" id="UP000073604"/>
    </source>
</evidence>
<dbReference type="Pfam" id="PF04055">
    <property type="entry name" value="Radical_SAM"/>
    <property type="match status" value="1"/>
</dbReference>
<dbReference type="InterPro" id="IPR007197">
    <property type="entry name" value="rSAM"/>
</dbReference>
<dbReference type="GO" id="GO:0046872">
    <property type="term" value="F:metal ion binding"/>
    <property type="evidence" value="ECO:0007669"/>
    <property type="project" value="UniProtKB-KW"/>
</dbReference>
<dbReference type="EMBL" id="CP014750">
    <property type="protein sequence ID" value="AMQ19559.1"/>
    <property type="molecule type" value="Genomic_DNA"/>
</dbReference>
<proteinExistence type="predicted"/>
<keyword evidence="3" id="KW-0408">Iron</keyword>
<feature type="domain" description="Radical SAM core" evidence="6">
    <location>
        <begin position="109"/>
        <end position="339"/>
    </location>
</feature>
<dbReference type="GO" id="GO:0051536">
    <property type="term" value="F:iron-sulfur cluster binding"/>
    <property type="evidence" value="ECO:0007669"/>
    <property type="project" value="UniProtKB-KW"/>
</dbReference>
<dbReference type="SFLD" id="SFLDG01067">
    <property type="entry name" value="SPASM/twitch_domain_containing"/>
    <property type="match status" value="1"/>
</dbReference>
<keyword evidence="1" id="KW-0949">S-adenosyl-L-methionine</keyword>
<keyword evidence="4" id="KW-0411">Iron-sulfur</keyword>
<dbReference type="AlphaFoldDB" id="A0A142CXQ7"/>
<protein>
    <submittedName>
        <fullName evidence="7">Molybdenum cofactor biosynthesis protein MoaA</fullName>
    </submittedName>
</protein>
<dbReference type="Gene3D" id="3.20.20.70">
    <property type="entry name" value="Aldolase class I"/>
    <property type="match status" value="1"/>
</dbReference>
<evidence type="ECO:0000259" key="6">
    <source>
        <dbReference type="PROSITE" id="PS51918"/>
    </source>
</evidence>
<evidence type="ECO:0000256" key="1">
    <source>
        <dbReference type="ARBA" id="ARBA00022691"/>
    </source>
</evidence>
<accession>A0A142CXQ7</accession>
<dbReference type="PANTHER" id="PTHR11228">
    <property type="entry name" value="RADICAL SAM DOMAIN PROTEIN"/>
    <property type="match status" value="1"/>
</dbReference>
<evidence type="ECO:0000259" key="5">
    <source>
        <dbReference type="PROSITE" id="PS50926"/>
    </source>
</evidence>
<dbReference type="CDD" id="cd01335">
    <property type="entry name" value="Radical_SAM"/>
    <property type="match status" value="1"/>
</dbReference>
<dbReference type="InterPro" id="IPR002792">
    <property type="entry name" value="TRAM_dom"/>
</dbReference>
<keyword evidence="8" id="KW-1185">Reference proteome</keyword>
<evidence type="ECO:0000256" key="2">
    <source>
        <dbReference type="ARBA" id="ARBA00022723"/>
    </source>
</evidence>
<sequence>MIEVSLPHVTFEDVGESIRLVWRETLYADFDKKELVKVIKRKYRITPELVVKEGRLFIDTDYPGIEKYIAIYIQNNLGALLRNRYTKRKVLYIHEGLDVPLLGYNAFGLIDRGTNLIQVRGVSGCNLSCVFCSVDEGPYSRTRKLDYVVDIDYLMKWFDEVARIKGKGLEAHLDGQGEPLIYPFRVELVQALREHPNVSVISMQSNGTLLNDKLVEELAEAGLDRVNLSIHSLDPDKAKMLMGMKSYDLQHVLDMTEALVNAGIDVLIAPVIIFGVNDDEAEDFIEFAKKIGAGKRWPALGFQNYIPYKFGRNPVIARVKPFKEFYAWLRELEKKTGMKPLVLKPEHFGMEKREFIPLAFRPGEIIKAEVVLPGRIEGEMIAKARNRLIEVINTRAEVGDRIRVRIVRTRHGIYIGTPV</sequence>
<name>A0A142CXQ7_9EURY</name>
<dbReference type="SUPFAM" id="SSF102114">
    <property type="entry name" value="Radical SAM enzymes"/>
    <property type="match status" value="1"/>
</dbReference>
<organism evidence="7 8">
    <name type="scientific">Thermococcus peptonophilus</name>
    <dbReference type="NCBI Taxonomy" id="53952"/>
    <lineage>
        <taxon>Archaea</taxon>
        <taxon>Methanobacteriati</taxon>
        <taxon>Methanobacteriota</taxon>
        <taxon>Thermococci</taxon>
        <taxon>Thermococcales</taxon>
        <taxon>Thermococcaceae</taxon>
        <taxon>Thermococcus</taxon>
    </lineage>
</organism>
<dbReference type="GeneID" id="27140640"/>
<dbReference type="InterPro" id="IPR050377">
    <property type="entry name" value="Radical_SAM_PqqE_MftC-like"/>
</dbReference>
<keyword evidence="2" id="KW-0479">Metal-binding</keyword>
<evidence type="ECO:0000313" key="7">
    <source>
        <dbReference type="EMBL" id="AMQ19559.1"/>
    </source>
</evidence>
<evidence type="ECO:0000256" key="4">
    <source>
        <dbReference type="ARBA" id="ARBA00023014"/>
    </source>
</evidence>
<gene>
    <name evidence="7" type="ORF">A0127_08785</name>
</gene>
<dbReference type="Proteomes" id="UP000073604">
    <property type="component" value="Chromosome"/>
</dbReference>